<organism evidence="2 3">
    <name type="scientific">Roseateles agri</name>
    <dbReference type="NCBI Taxonomy" id="3098619"/>
    <lineage>
        <taxon>Bacteria</taxon>
        <taxon>Pseudomonadati</taxon>
        <taxon>Pseudomonadota</taxon>
        <taxon>Betaproteobacteria</taxon>
        <taxon>Burkholderiales</taxon>
        <taxon>Sphaerotilaceae</taxon>
        <taxon>Roseateles</taxon>
    </lineage>
</organism>
<dbReference type="Gene3D" id="3.40.50.740">
    <property type="match status" value="1"/>
</dbReference>
<dbReference type="SUPFAM" id="SSF53706">
    <property type="entry name" value="Formate dehydrogenase/DMSO reductase, domains 1-3"/>
    <property type="match status" value="1"/>
</dbReference>
<name>A0ABU5DN27_9BURK</name>
<dbReference type="InterPro" id="IPR006311">
    <property type="entry name" value="TAT_signal"/>
</dbReference>
<dbReference type="RefSeq" id="WP_320425666.1">
    <property type="nucleotide sequence ID" value="NZ_JAXCLA010000008.1"/>
</dbReference>
<dbReference type="EMBL" id="JAXCLA010000008">
    <property type="protein sequence ID" value="MDY0747711.1"/>
    <property type="molecule type" value="Genomic_DNA"/>
</dbReference>
<dbReference type="PANTHER" id="PTHR42783:SF3">
    <property type="entry name" value="GLUTAMATE SYNTHASE [NADPH] SMALL CHAIN-RELATED"/>
    <property type="match status" value="1"/>
</dbReference>
<dbReference type="SUPFAM" id="SSF54862">
    <property type="entry name" value="4Fe-4S ferredoxins"/>
    <property type="match status" value="1"/>
</dbReference>
<accession>A0ABU5DN27</accession>
<dbReference type="InterPro" id="IPR017896">
    <property type="entry name" value="4Fe4S_Fe-S-bd"/>
</dbReference>
<dbReference type="Gene3D" id="3.30.70.20">
    <property type="match status" value="2"/>
</dbReference>
<evidence type="ECO:0000313" key="3">
    <source>
        <dbReference type="Proteomes" id="UP001285263"/>
    </source>
</evidence>
<protein>
    <submittedName>
        <fullName evidence="2">4Fe-4S dicluster domain-containing protein</fullName>
    </submittedName>
</protein>
<sequence length="925" mass="99276">MSTHRTIPLIAEAPDRAQPSRRALLQWLAASAALSLAGCVRRPAERIYSFAQLPEIEASGQPLYYASACTVAGHARPVLVGTQQGRPIKVEGHPGHPASSGGTGLAEQAAILDLWDPDRSTSVWRRAAPGRDEPSSWAAFLQAWRAQPAAAPLHVLTPAFTSPTLAAQLAALLKQRPGSRWYRDDDAALLAARHGSRLAFNREVRTVARIEAAELVIAVGGDPFGDPVAGPRQSAGWARSRRDGARPRLLALETTPGLFGARADERWALTPLEIEAVLWQAGCALLQEPRDDEPALAAARRIAALLRRHRGRALVLAGPELSASSHALVHALNQAVSSERIIHAIEPPDLHADLLPAPGTLAELTAAAQAGQVPALLVLGGNPAYEAPASLRFEAALAHVPLSLHLGLHRDETARLCHWHLPCGHDFEEWGDTRADDGTLTLQQPAIAPLYDTHSPIELLTLLANPRAAADGHALLRAQWAGLDWPAALARGFVPDTAAAPLRLPPVPMPPPPHAPANAPAHTQAPAQLWAVFPPDPCIGHGGAANNGWLQELPRPFTQIAWGNALQVGPHTAAVLNLATGDIVEAQGLAAARYPVWVQPGHAEGAVTIHSGHGRRAAGSVGTGVGVDNAPLRSADTAVQALVLRRVGSGHEFALTQVELSQHGRELARTMPMPPAEPPAPTLYPPMPQSGPAWGMAIDLDACIGCKVCTVACQAENNIPVVGPDEVRRGRAMHWIRVDAYLDDDGGQALSQPVPCMHCENAPCELVCPVGATMHDSEGLNVQVYNRCVGTRFCSNNCPYKVRRFNFRQYNDLRTETLKLMRNPDVTVRDRGVMEKCSYCVQRLSRARRHQEKTGEALPRDTVRTACQAACPTAAITFGDLNDPQSAVSQARASPRHYRMLEELNTRPRTGYLARRAPLPPEDDA</sequence>
<reference evidence="2 3" key="1">
    <citation type="submission" date="2023-11" db="EMBL/GenBank/DDBJ databases">
        <title>Paucibacter sp. nov., isolated from fresh soil in Korea.</title>
        <authorList>
            <person name="Le N.T.T."/>
        </authorList>
    </citation>
    <scope>NUCLEOTIDE SEQUENCE [LARGE SCALE GENOMIC DNA]</scope>
    <source>
        <strain evidence="2 3">R3-3</strain>
    </source>
</reference>
<dbReference type="PROSITE" id="PS51379">
    <property type="entry name" value="4FE4S_FER_2"/>
    <property type="match status" value="2"/>
</dbReference>
<dbReference type="SUPFAM" id="SSF50692">
    <property type="entry name" value="ADC-like"/>
    <property type="match status" value="1"/>
</dbReference>
<dbReference type="InterPro" id="IPR009010">
    <property type="entry name" value="Asp_de-COase-like_dom_sf"/>
</dbReference>
<gene>
    <name evidence="2" type="ORF">SNE35_24625</name>
</gene>
<dbReference type="CDD" id="cd10551">
    <property type="entry name" value="PsrB"/>
    <property type="match status" value="1"/>
</dbReference>
<dbReference type="PROSITE" id="PS51318">
    <property type="entry name" value="TAT"/>
    <property type="match status" value="1"/>
</dbReference>
<proteinExistence type="predicted"/>
<comment type="caution">
    <text evidence="2">The sequence shown here is derived from an EMBL/GenBank/DDBJ whole genome shotgun (WGS) entry which is preliminary data.</text>
</comment>
<feature type="domain" description="4Fe-4S ferredoxin-type" evidence="1">
    <location>
        <begin position="778"/>
        <end position="808"/>
    </location>
</feature>
<keyword evidence="3" id="KW-1185">Reference proteome</keyword>
<evidence type="ECO:0000313" key="2">
    <source>
        <dbReference type="EMBL" id="MDY0747711.1"/>
    </source>
</evidence>
<feature type="domain" description="4Fe-4S ferredoxin-type" evidence="1">
    <location>
        <begin position="694"/>
        <end position="724"/>
    </location>
</feature>
<dbReference type="Proteomes" id="UP001285263">
    <property type="component" value="Unassembled WGS sequence"/>
</dbReference>
<dbReference type="Pfam" id="PF13247">
    <property type="entry name" value="Fer4_11"/>
    <property type="match status" value="1"/>
</dbReference>
<evidence type="ECO:0000259" key="1">
    <source>
        <dbReference type="PROSITE" id="PS51379"/>
    </source>
</evidence>
<dbReference type="PANTHER" id="PTHR42783">
    <property type="entry name" value="GLUTAMATE SYNTHASE [NADPH] SMALL CHAIN"/>
    <property type="match status" value="1"/>
</dbReference>